<accession>A0A7W8B0U3</accession>
<reference evidence="1 2" key="1">
    <citation type="submission" date="2020-08" db="EMBL/GenBank/DDBJ databases">
        <title>Genomic Encyclopedia of Type Strains, Phase III (KMG-III): the genomes of soil and plant-associated and newly described type strains.</title>
        <authorList>
            <person name="Whitman W."/>
        </authorList>
    </citation>
    <scope>NUCLEOTIDE SEQUENCE [LARGE SCALE GENOMIC DNA]</scope>
    <source>
        <strain evidence="1 2">CECT 3146</strain>
    </source>
</reference>
<sequence length="37" mass="4336">MRVIKRGHPHYALTIDRVDMVRYHLTEEDVADIGAEQ</sequence>
<keyword evidence="2" id="KW-1185">Reference proteome</keyword>
<evidence type="ECO:0000313" key="1">
    <source>
        <dbReference type="EMBL" id="MBB5108249.1"/>
    </source>
</evidence>
<gene>
    <name evidence="1" type="ORF">FHS40_007370</name>
</gene>
<organism evidence="1 2">
    <name type="scientific">Streptomyces spectabilis</name>
    <dbReference type="NCBI Taxonomy" id="68270"/>
    <lineage>
        <taxon>Bacteria</taxon>
        <taxon>Bacillati</taxon>
        <taxon>Actinomycetota</taxon>
        <taxon>Actinomycetes</taxon>
        <taxon>Kitasatosporales</taxon>
        <taxon>Streptomycetaceae</taxon>
        <taxon>Streptomyces</taxon>
    </lineage>
</organism>
<proteinExistence type="predicted"/>
<dbReference type="EMBL" id="JACHJD010000018">
    <property type="protein sequence ID" value="MBB5108249.1"/>
    <property type="molecule type" value="Genomic_DNA"/>
</dbReference>
<dbReference type="Proteomes" id="UP000549009">
    <property type="component" value="Unassembled WGS sequence"/>
</dbReference>
<protein>
    <submittedName>
        <fullName evidence="1">Uncharacterized protein</fullName>
    </submittedName>
</protein>
<comment type="caution">
    <text evidence="1">The sequence shown here is derived from an EMBL/GenBank/DDBJ whole genome shotgun (WGS) entry which is preliminary data.</text>
</comment>
<evidence type="ECO:0000313" key="2">
    <source>
        <dbReference type="Proteomes" id="UP000549009"/>
    </source>
</evidence>
<dbReference type="AlphaFoldDB" id="A0A7W8B0U3"/>
<name>A0A7W8B0U3_STRST</name>